<proteinExistence type="predicted"/>
<evidence type="ECO:0000313" key="1">
    <source>
        <dbReference type="EMBL" id="AZF93338.1"/>
    </source>
</evidence>
<evidence type="ECO:0000313" key="2">
    <source>
        <dbReference type="Proteomes" id="UP000269849"/>
    </source>
</evidence>
<accession>A0A3G8FEU8</accession>
<protein>
    <submittedName>
        <fullName evidence="1">Uncharacterized protein</fullName>
    </submittedName>
</protein>
<dbReference type="EMBL" id="MK061407">
    <property type="protein sequence ID" value="AZF93338.1"/>
    <property type="molecule type" value="Genomic_DNA"/>
</dbReference>
<name>A0A3G8FEU8_9CAUD</name>
<sequence length="103" mass="12036">MTVNPIDPHTIYESWLMTVNPIDPHTIYESWLMTVNPIDPHTIYPRHTTVKRVEIELPHGKARAEVEYFGDPSEAAYWMRFGIEQATNQLIDQLNELRGSDER</sequence>
<dbReference type="Proteomes" id="UP000269849">
    <property type="component" value="Segment"/>
</dbReference>
<organism evidence="1 2">
    <name type="scientific">Mycobacterium phage Beelzebub</name>
    <dbReference type="NCBI Taxonomy" id="2488783"/>
    <lineage>
        <taxon>Viruses</taxon>
        <taxon>Duplodnaviria</taxon>
        <taxon>Heunggongvirae</taxon>
        <taxon>Uroviricota</taxon>
        <taxon>Caudoviricetes</taxon>
        <taxon>Marvinvirus</taxon>
        <taxon>Marvinvirus marvin</taxon>
    </lineage>
</organism>
<gene>
    <name evidence="1" type="primary">77</name>
    <name evidence="1" type="ORF">SEA_BEELZEBUB_77</name>
</gene>
<reference evidence="1 2" key="1">
    <citation type="submission" date="2018-10" db="EMBL/GenBank/DDBJ databases">
        <authorList>
            <person name="Sevcik K."/>
            <person name="Aulner M.R."/>
            <person name="Preston P.A."/>
            <person name="Tolsma S."/>
            <person name="Garlena R.A."/>
            <person name="Russell D.A."/>
            <person name="Pope W.H."/>
            <person name="Jacobs-Sera D."/>
            <person name="Hatfull G.F."/>
        </authorList>
    </citation>
    <scope>NUCLEOTIDE SEQUENCE [LARGE SCALE GENOMIC DNA]</scope>
</reference>